<evidence type="ECO:0000256" key="5">
    <source>
        <dbReference type="ARBA" id="ARBA00023136"/>
    </source>
</evidence>
<feature type="disulfide bond" evidence="6">
    <location>
        <begin position="161"/>
        <end position="178"/>
    </location>
</feature>
<dbReference type="InterPro" id="IPR018499">
    <property type="entry name" value="Tetraspanin/Peripherin"/>
</dbReference>
<keyword evidence="6" id="KW-1015">Disulfide bond</keyword>
<evidence type="ECO:0000256" key="4">
    <source>
        <dbReference type="ARBA" id="ARBA00022989"/>
    </source>
</evidence>
<feature type="disulfide bond" evidence="6">
    <location>
        <begin position="160"/>
        <end position="200"/>
    </location>
</feature>
<dbReference type="Pfam" id="PF00335">
    <property type="entry name" value="Tetraspanin"/>
    <property type="match status" value="1"/>
</dbReference>
<gene>
    <name evidence="8" type="ORF">DEA37_0002581</name>
</gene>
<comment type="similarity">
    <text evidence="2 7">Belongs to the tetraspanin (TM4SF) family.</text>
</comment>
<dbReference type="AlphaFoldDB" id="A0A5J4NZ70"/>
<reference evidence="8 9" key="1">
    <citation type="journal article" date="2019" name="Gigascience">
        <title>Whole-genome sequence of the oriental lung fluke Paragonimus westermani.</title>
        <authorList>
            <person name="Oey H."/>
            <person name="Zakrzewski M."/>
            <person name="Narain K."/>
            <person name="Devi K.R."/>
            <person name="Agatsuma T."/>
            <person name="Nawaratna S."/>
            <person name="Gobert G.N."/>
            <person name="Jones M.K."/>
            <person name="Ragan M.A."/>
            <person name="McManus D.P."/>
            <person name="Krause L."/>
        </authorList>
    </citation>
    <scope>NUCLEOTIDE SEQUENCE [LARGE SCALE GENOMIC DNA]</scope>
    <source>
        <strain evidence="8 9">IND2009</strain>
    </source>
</reference>
<dbReference type="Gene3D" id="1.10.1450.10">
    <property type="entry name" value="Tetraspanin"/>
    <property type="match status" value="1"/>
</dbReference>
<dbReference type="PRINTS" id="PR00259">
    <property type="entry name" value="TMFOUR"/>
</dbReference>
<name>A0A5J4NZ70_9TREM</name>
<comment type="subcellular location">
    <subcellularLocation>
        <location evidence="1 7">Membrane</location>
        <topology evidence="1 7">Multi-pass membrane protein</topology>
    </subcellularLocation>
</comment>
<dbReference type="GO" id="GO:0005886">
    <property type="term" value="C:plasma membrane"/>
    <property type="evidence" value="ECO:0007669"/>
    <property type="project" value="TreeGrafter"/>
</dbReference>
<evidence type="ECO:0000313" key="8">
    <source>
        <dbReference type="EMBL" id="KAA3680935.1"/>
    </source>
</evidence>
<evidence type="ECO:0000256" key="2">
    <source>
        <dbReference type="ARBA" id="ARBA00006840"/>
    </source>
</evidence>
<evidence type="ECO:0000256" key="1">
    <source>
        <dbReference type="ARBA" id="ARBA00004141"/>
    </source>
</evidence>
<organism evidence="8 9">
    <name type="scientific">Paragonimus westermani</name>
    <dbReference type="NCBI Taxonomy" id="34504"/>
    <lineage>
        <taxon>Eukaryota</taxon>
        <taxon>Metazoa</taxon>
        <taxon>Spiralia</taxon>
        <taxon>Lophotrochozoa</taxon>
        <taxon>Platyhelminthes</taxon>
        <taxon>Trematoda</taxon>
        <taxon>Digenea</taxon>
        <taxon>Plagiorchiida</taxon>
        <taxon>Troglotremata</taxon>
        <taxon>Troglotrematidae</taxon>
        <taxon>Paragonimus</taxon>
    </lineage>
</organism>
<sequence length="256" mass="28263">MVTNSGIICLGALTSSPAMHSIASTSKFKLVGLAVLGASVYATHEPEAQDILRASGHYRIVQVILYAMMGVGGITLITALFGCCGAYHESQCLLGAYFTILLVIFTAQVTGVTLGYVFREEIMKSIDQQLLEGIEEYSMLRDHREFPTPFLDNIQRSLQCCGVNGYTDYRVSIPVACCNRQISNCDELRLSPADVYTEGCGEKYKESLRGIMRFLLIVMICIAAFEIICLLFAIVMCCAIRQYHSDYYGVDYAIAT</sequence>
<proteinExistence type="inferred from homology"/>
<dbReference type="PIRSF" id="PIRSF002419">
    <property type="entry name" value="Tetraspanin"/>
    <property type="match status" value="1"/>
</dbReference>
<dbReference type="Proteomes" id="UP000324629">
    <property type="component" value="Unassembled WGS sequence"/>
</dbReference>
<feature type="transmembrane region" description="Helical" evidence="7">
    <location>
        <begin position="214"/>
        <end position="236"/>
    </location>
</feature>
<dbReference type="SUPFAM" id="SSF48652">
    <property type="entry name" value="Tetraspanin"/>
    <property type="match status" value="1"/>
</dbReference>
<keyword evidence="9" id="KW-1185">Reference proteome</keyword>
<comment type="caution">
    <text evidence="8">The sequence shown here is derived from an EMBL/GenBank/DDBJ whole genome shotgun (WGS) entry which is preliminary data.</text>
</comment>
<dbReference type="InterPro" id="IPR000301">
    <property type="entry name" value="Tetraspanin_animals"/>
</dbReference>
<evidence type="ECO:0000313" key="9">
    <source>
        <dbReference type="Proteomes" id="UP000324629"/>
    </source>
</evidence>
<evidence type="ECO:0000256" key="6">
    <source>
        <dbReference type="PIRSR" id="PIRSR002419-1"/>
    </source>
</evidence>
<dbReference type="InterPro" id="IPR018503">
    <property type="entry name" value="Tetraspanin_CS"/>
</dbReference>
<dbReference type="PANTHER" id="PTHR19282">
    <property type="entry name" value="TETRASPANIN"/>
    <property type="match status" value="1"/>
</dbReference>
<comment type="caution">
    <text evidence="7">Lacks conserved residue(s) required for the propagation of feature annotation.</text>
</comment>
<feature type="transmembrane region" description="Helical" evidence="7">
    <location>
        <begin position="94"/>
        <end position="118"/>
    </location>
</feature>
<evidence type="ECO:0000256" key="7">
    <source>
        <dbReference type="RuleBase" id="RU361218"/>
    </source>
</evidence>
<evidence type="ECO:0000256" key="3">
    <source>
        <dbReference type="ARBA" id="ARBA00022692"/>
    </source>
</evidence>
<keyword evidence="4 7" id="KW-1133">Transmembrane helix</keyword>
<keyword evidence="3 7" id="KW-0812">Transmembrane</keyword>
<feature type="transmembrane region" description="Helical" evidence="7">
    <location>
        <begin position="63"/>
        <end position="88"/>
    </location>
</feature>
<protein>
    <recommendedName>
        <fullName evidence="7">Tetraspanin</fullName>
    </recommendedName>
</protein>
<accession>A0A5J4NZ70</accession>
<dbReference type="PANTHER" id="PTHR19282:SF534">
    <property type="entry name" value="TETRASPANIN FAMILY-RELATED"/>
    <property type="match status" value="1"/>
</dbReference>
<dbReference type="EMBL" id="QNGE01000317">
    <property type="protein sequence ID" value="KAA3680935.1"/>
    <property type="molecule type" value="Genomic_DNA"/>
</dbReference>
<dbReference type="PROSITE" id="PS00421">
    <property type="entry name" value="TM4_1"/>
    <property type="match status" value="1"/>
</dbReference>
<dbReference type="InterPro" id="IPR008952">
    <property type="entry name" value="Tetraspanin_EC2_sf"/>
</dbReference>
<keyword evidence="5 7" id="KW-0472">Membrane</keyword>
<dbReference type="CDD" id="cd03127">
    <property type="entry name" value="tetraspanin_LEL"/>
    <property type="match status" value="1"/>
</dbReference>